<dbReference type="InterPro" id="IPR004147">
    <property type="entry name" value="ABC1_dom"/>
</dbReference>
<evidence type="ECO:0000313" key="3">
    <source>
        <dbReference type="Proteomes" id="UP001383192"/>
    </source>
</evidence>
<proteinExistence type="predicted"/>
<dbReference type="Pfam" id="PF03109">
    <property type="entry name" value="ABC1"/>
    <property type="match status" value="1"/>
</dbReference>
<protein>
    <recommendedName>
        <fullName evidence="1">ABC1 atypical kinase-like domain-containing protein</fullName>
    </recommendedName>
</protein>
<evidence type="ECO:0000259" key="1">
    <source>
        <dbReference type="Pfam" id="PF03109"/>
    </source>
</evidence>
<comment type="caution">
    <text evidence="2">The sequence shown here is derived from an EMBL/GenBank/DDBJ whole genome shotgun (WGS) entry which is preliminary data.</text>
</comment>
<keyword evidence="3" id="KW-1185">Reference proteome</keyword>
<reference evidence="2 3" key="1">
    <citation type="submission" date="2024-01" db="EMBL/GenBank/DDBJ databases">
        <title>A draft genome for a cacao thread blight-causing isolate of Paramarasmius palmivorus.</title>
        <authorList>
            <person name="Baruah I.K."/>
            <person name="Bukari Y."/>
            <person name="Amoako-Attah I."/>
            <person name="Meinhardt L.W."/>
            <person name="Bailey B.A."/>
            <person name="Cohen S.P."/>
        </authorList>
    </citation>
    <scope>NUCLEOTIDE SEQUENCE [LARGE SCALE GENOMIC DNA]</scope>
    <source>
        <strain evidence="2 3">GH-12</strain>
    </source>
</reference>
<evidence type="ECO:0000313" key="2">
    <source>
        <dbReference type="EMBL" id="KAK7060884.1"/>
    </source>
</evidence>
<dbReference type="Proteomes" id="UP001383192">
    <property type="component" value="Unassembled WGS sequence"/>
</dbReference>
<dbReference type="InterPro" id="IPR011009">
    <property type="entry name" value="Kinase-like_dom_sf"/>
</dbReference>
<gene>
    <name evidence="2" type="ORF">VNI00_000617</name>
</gene>
<dbReference type="SUPFAM" id="SSF56112">
    <property type="entry name" value="Protein kinase-like (PK-like)"/>
    <property type="match status" value="1"/>
</dbReference>
<feature type="domain" description="ABC1 atypical kinase-like" evidence="1">
    <location>
        <begin position="134"/>
        <end position="214"/>
    </location>
</feature>
<organism evidence="2 3">
    <name type="scientific">Paramarasmius palmivorus</name>
    <dbReference type="NCBI Taxonomy" id="297713"/>
    <lineage>
        <taxon>Eukaryota</taxon>
        <taxon>Fungi</taxon>
        <taxon>Dikarya</taxon>
        <taxon>Basidiomycota</taxon>
        <taxon>Agaricomycotina</taxon>
        <taxon>Agaricomycetes</taxon>
        <taxon>Agaricomycetidae</taxon>
        <taxon>Agaricales</taxon>
        <taxon>Marasmiineae</taxon>
        <taxon>Marasmiaceae</taxon>
        <taxon>Paramarasmius</taxon>
    </lineage>
</organism>
<name>A0AAW0E9T1_9AGAR</name>
<dbReference type="EMBL" id="JAYKXP010000002">
    <property type="protein sequence ID" value="KAK7060884.1"/>
    <property type="molecule type" value="Genomic_DNA"/>
</dbReference>
<accession>A0AAW0E9T1</accession>
<sequence>MGCCMLVKPTSHFGAFNLPETLVLKLGDRRFGCRTPWDDGKPWSPESESILRDKVTHVMSLPREQRDKVLGKDVYDAWNSDSEWDWEWDLWSWHFKTEAIQKEIAAYRHLHSLQGTIIPRFYGAVTCRITPPSLPYVHEVLDMAQGLLLEHVEGPSMAELEVGKNISAEQANDISSRAIDTIRHIRDADWMHCDPRPANIILREPVIIDFGLSHGRRPNLTDEEWFYQRDDVTHLRSTLINHWYRDRVCTPLDAAAFLAKADGIEDPAEREEARRRTIRFLNDMAEDHKHRHLVYERIPNSGGDGEKDSVLQWRVKPGVTRTRKHLRD</sequence>
<dbReference type="AlphaFoldDB" id="A0AAW0E9T1"/>
<dbReference type="Gene3D" id="1.10.510.10">
    <property type="entry name" value="Transferase(Phosphotransferase) domain 1"/>
    <property type="match status" value="1"/>
</dbReference>